<dbReference type="InterPro" id="IPR029058">
    <property type="entry name" value="AB_hydrolase_fold"/>
</dbReference>
<evidence type="ECO:0000256" key="1">
    <source>
        <dbReference type="ARBA" id="ARBA00022729"/>
    </source>
</evidence>
<organism evidence="3 4">
    <name type="scientific">Oceaniferula marina</name>
    <dbReference type="NCBI Taxonomy" id="2748318"/>
    <lineage>
        <taxon>Bacteria</taxon>
        <taxon>Pseudomonadati</taxon>
        <taxon>Verrucomicrobiota</taxon>
        <taxon>Verrucomicrobiia</taxon>
        <taxon>Verrucomicrobiales</taxon>
        <taxon>Verrucomicrobiaceae</taxon>
        <taxon>Oceaniferula</taxon>
    </lineage>
</organism>
<evidence type="ECO:0008006" key="5">
    <source>
        <dbReference type="Google" id="ProtNLM"/>
    </source>
</evidence>
<evidence type="ECO:0000313" key="3">
    <source>
        <dbReference type="EMBL" id="NWK55199.1"/>
    </source>
</evidence>
<evidence type="ECO:0000313" key="4">
    <source>
        <dbReference type="Proteomes" id="UP000557872"/>
    </source>
</evidence>
<sequence>MRWLITLMVLVTAGVLSARQVELGFPGLEHRVKVFLPEGHDQSKKYPTVFYYHGAGGAPDTSYLRLHTRDKHWIIVGMAYYRLGSVSYDAKSLENARHLFRSVQNHLKVKHGLDPQRCYVAGFSKGGWLADMMLQSEPGLAGGVILGAGHLDKVKANPARYRNKKPVFVGIGRKDPNYPFALQSVMFHRKQGAASTLEIWNELGHTVPEDGSHGLHQWLAIQGQGATALRAVAKREMQLAYDEALERKPLARWDRLRQLQKLPYAALMGKAWVADLERRLAELEQSDPVRQEVKVLALHRKWVLQEIKVNTMENMMKVHPEYQKLADQYSGTRQATLAQHDAERTAVRIEQFAKQASARKDKTEHKRDSKRPAKSDVDLPTDQRRIPRNPLIR</sequence>
<dbReference type="RefSeq" id="WP_178931731.1">
    <property type="nucleotide sequence ID" value="NZ_JACBAZ010000002.1"/>
</dbReference>
<dbReference type="AlphaFoldDB" id="A0A851GDE7"/>
<dbReference type="Gene3D" id="3.40.50.1820">
    <property type="entry name" value="alpha/beta hydrolase"/>
    <property type="match status" value="1"/>
</dbReference>
<feature type="compositionally biased region" description="Basic and acidic residues" evidence="2">
    <location>
        <begin position="358"/>
        <end position="385"/>
    </location>
</feature>
<feature type="region of interest" description="Disordered" evidence="2">
    <location>
        <begin position="353"/>
        <end position="393"/>
    </location>
</feature>
<accession>A0A851GDE7</accession>
<dbReference type="EMBL" id="JACBAZ010000002">
    <property type="protein sequence ID" value="NWK55199.1"/>
    <property type="molecule type" value="Genomic_DNA"/>
</dbReference>
<protein>
    <recommendedName>
        <fullName evidence="5">Dienelactone hydrolase domain-containing protein</fullName>
    </recommendedName>
</protein>
<name>A0A851GDE7_9BACT</name>
<reference evidence="3 4" key="1">
    <citation type="submission" date="2020-07" db="EMBL/GenBank/DDBJ databases">
        <title>Roseicoccus Jingziensis gen. nov., sp. nov., isolated from coastal seawater.</title>
        <authorList>
            <person name="Feng X."/>
        </authorList>
    </citation>
    <scope>NUCLEOTIDE SEQUENCE [LARGE SCALE GENOMIC DNA]</scope>
    <source>
        <strain evidence="3 4">N1E253</strain>
    </source>
</reference>
<dbReference type="InterPro" id="IPR050955">
    <property type="entry name" value="Plant_Biomass_Hydrol_Est"/>
</dbReference>
<keyword evidence="4" id="KW-1185">Reference proteome</keyword>
<gene>
    <name evidence="3" type="ORF">HW115_06230</name>
</gene>
<dbReference type="Proteomes" id="UP000557872">
    <property type="component" value="Unassembled WGS sequence"/>
</dbReference>
<proteinExistence type="predicted"/>
<dbReference type="SUPFAM" id="SSF53474">
    <property type="entry name" value="alpha/beta-Hydrolases"/>
    <property type="match status" value="1"/>
</dbReference>
<keyword evidence="1" id="KW-0732">Signal</keyword>
<evidence type="ECO:0000256" key="2">
    <source>
        <dbReference type="SAM" id="MobiDB-lite"/>
    </source>
</evidence>
<dbReference type="PANTHER" id="PTHR43037:SF1">
    <property type="entry name" value="BLL1128 PROTEIN"/>
    <property type="match status" value="1"/>
</dbReference>
<dbReference type="PANTHER" id="PTHR43037">
    <property type="entry name" value="UNNAMED PRODUCT-RELATED"/>
    <property type="match status" value="1"/>
</dbReference>
<comment type="caution">
    <text evidence="3">The sequence shown here is derived from an EMBL/GenBank/DDBJ whole genome shotgun (WGS) entry which is preliminary data.</text>
</comment>